<feature type="region of interest" description="Disordered" evidence="1">
    <location>
        <begin position="840"/>
        <end position="861"/>
    </location>
</feature>
<dbReference type="EMBL" id="LN483142">
    <property type="protein sequence ID" value="CED82862.1"/>
    <property type="molecule type" value="Genomic_DNA"/>
</dbReference>
<feature type="compositionally biased region" description="Polar residues" evidence="1">
    <location>
        <begin position="1260"/>
        <end position="1272"/>
    </location>
</feature>
<feature type="domain" description="Telomerase activating protein Est1-like N-terminal" evidence="3">
    <location>
        <begin position="60"/>
        <end position="189"/>
    </location>
</feature>
<feature type="compositionally biased region" description="Polar residues" evidence="1">
    <location>
        <begin position="1050"/>
        <end position="1063"/>
    </location>
</feature>
<dbReference type="InterPro" id="IPR045153">
    <property type="entry name" value="Est1/Ebs1-like"/>
</dbReference>
<feature type="compositionally biased region" description="Polar residues" evidence="1">
    <location>
        <begin position="1016"/>
        <end position="1029"/>
    </location>
</feature>
<evidence type="ECO:0000259" key="2">
    <source>
        <dbReference type="Pfam" id="PF10373"/>
    </source>
</evidence>
<dbReference type="Gene3D" id="1.25.40.10">
    <property type="entry name" value="Tetratricopeptide repeat domain"/>
    <property type="match status" value="1"/>
</dbReference>
<reference evidence="4" key="1">
    <citation type="submission" date="2014-08" db="EMBL/GenBank/DDBJ databases">
        <authorList>
            <person name="Sharma Rahul"/>
            <person name="Thines Marco"/>
        </authorList>
    </citation>
    <scope>NUCLEOTIDE SEQUENCE</scope>
</reference>
<evidence type="ECO:0000259" key="3">
    <source>
        <dbReference type="Pfam" id="PF10374"/>
    </source>
</evidence>
<feature type="region of interest" description="Disordered" evidence="1">
    <location>
        <begin position="680"/>
        <end position="783"/>
    </location>
</feature>
<feature type="compositionally biased region" description="Low complexity" evidence="1">
    <location>
        <begin position="1189"/>
        <end position="1206"/>
    </location>
</feature>
<feature type="compositionally biased region" description="Low complexity" evidence="1">
    <location>
        <begin position="1162"/>
        <end position="1179"/>
    </location>
</feature>
<dbReference type="Pfam" id="PF10373">
    <property type="entry name" value="EST1_DNA_bind"/>
    <property type="match status" value="1"/>
</dbReference>
<feature type="compositionally biased region" description="Low complexity" evidence="1">
    <location>
        <begin position="1126"/>
        <end position="1146"/>
    </location>
</feature>
<feature type="compositionally biased region" description="Gly residues" evidence="1">
    <location>
        <begin position="1274"/>
        <end position="1290"/>
    </location>
</feature>
<feature type="compositionally biased region" description="Basic and acidic residues" evidence="1">
    <location>
        <begin position="978"/>
        <end position="996"/>
    </location>
</feature>
<sequence length="1300" mass="144146">MDVTVDRLNLVLKSLNTTLTKELNVKAPWDADIESQRLTIRGNYVRILLKFPDQADPRHLEALWIQTTHAFITRYRARISTPSQPSRSASSNNKKNRRDIQYEKNRNLNRFATFLREEIKFYKAFIGRIASAYELESTEKFLEGFSNENRSAKSLDGIVPLKEAKSKGGAMVVRGFIFLGDLERYGEIYAVGKDSATKESGGQGKAIKQWLGTFEKQSEGFVKAKAMYQIAHLLDPDSGNPFNQLAVVATNQQDISGASYLYLRALAVKGFFPTANENLQRILRRPMDHFWNRLEEVSHRFYHWDSTTLLSFTEDFIVLIGLFVVNPNKFGASVTYSTWFIAEYEYLLGRQLLSTEIILRTFVSLASVHWSKRMTRRVPRLEKESPHSTAQSELAILDIILDIIIVTLDIVVNDLIECLDPVKLARYHNRKERILPEELDARSKETLNSKATVDSMDQFSSYLTVILRRSLPTLRVISKWIRSHQSYLSGISQNQSILASTSDEPLRQQVSGKPPSCAQDTHRSQEKIQGTYRAYADLLNVLNITFPSTEIVSIDVSLEEDFEMRGFGPTHKLMGFQFHRTGDMERQTLGSRGGHPNREYLMRVSDLQKDGTYATKGDTSDLFIIKYGRYAYPRIKTSKLKKSKVEDRLPSNINTLHDEITREAWIGGRAGNVSFDRTDLEKPSRIHADPQNVKSADHTPEYDMVPPAIQAESLSTPDRSPKPIRHQGLSKEKPFSQNIRRTHPPKDVSESSVPLPNTRSTEEETVGSFSKPRASASETSLSIQTPLESPVSIVDLNTFPDKHSAFRHSQKHPVSPPTLPSASDIKAADLAASLQNSLLLRPETPVQDEESASVSTGTEDDPVNRAMRATLDDESEVDMNEMERIREEGRYNEEIELSAWSSSNTAAAPAEIINQGHNLSPSINPTSSPNVAPSGKLTALDLLNQITSSSGLPLASPLGGMGTPSPLHRPQSNLRYSHSMERKESIWAPDKEDSPMGRDVITPSSGLGWSKPGETTWDSPGSISKSSFGTPIGKRSPSGHPGLGGYEQSPYGSNQSANFSHHFSSPHPETFGRSTQKSPLSAQRSSLAEVGRSPTDQLYGHFGGQRDRLYSLPNLEAGALPHSAYQQPRQQQQSPSSSSFSPLSHQTHQTYDPSPPIGLMIPSYSSSPSRSRQPSHPSPLGNMFTDQASPSSLPSYSSGVSLPSGPTADRAAYNLGAYGDHPSSSHHWGQPAPVLGTLLQPQQQQQRQSNLSAVEHAAGFSQQQQEDASQTGLGRIGPGSEFGIGAGPGMGYERPGNMWN</sequence>
<feature type="region of interest" description="Disordered" evidence="1">
    <location>
        <begin position="504"/>
        <end position="524"/>
    </location>
</feature>
<feature type="region of interest" description="Disordered" evidence="1">
    <location>
        <begin position="977"/>
        <end position="1105"/>
    </location>
</feature>
<proteinExistence type="predicted"/>
<accession>A0A0F7SL84</accession>
<dbReference type="PANTHER" id="PTHR15696">
    <property type="entry name" value="SMG-7 SUPPRESSOR WITH MORPHOLOGICAL EFFECT ON GENITALIA PROTEIN 7"/>
    <property type="match status" value="1"/>
</dbReference>
<evidence type="ECO:0000313" key="4">
    <source>
        <dbReference type="EMBL" id="CED82862.1"/>
    </source>
</evidence>
<dbReference type="InterPro" id="IPR011990">
    <property type="entry name" value="TPR-like_helical_dom_sf"/>
</dbReference>
<evidence type="ECO:0000256" key="1">
    <source>
        <dbReference type="SAM" id="MobiDB-lite"/>
    </source>
</evidence>
<protein>
    <submittedName>
        <fullName evidence="4">Nonsense-mediated mRNA decay protein</fullName>
    </submittedName>
</protein>
<organism evidence="4">
    <name type="scientific">Phaffia rhodozyma</name>
    <name type="common">Yeast</name>
    <name type="synonym">Xanthophyllomyces dendrorhous</name>
    <dbReference type="NCBI Taxonomy" id="264483"/>
    <lineage>
        <taxon>Eukaryota</taxon>
        <taxon>Fungi</taxon>
        <taxon>Dikarya</taxon>
        <taxon>Basidiomycota</taxon>
        <taxon>Agaricomycotina</taxon>
        <taxon>Tremellomycetes</taxon>
        <taxon>Cystofilobasidiales</taxon>
        <taxon>Mrakiaceae</taxon>
        <taxon>Phaffia</taxon>
    </lineage>
</organism>
<name>A0A0F7SL84_PHARH</name>
<dbReference type="SUPFAM" id="SSF48452">
    <property type="entry name" value="TPR-like"/>
    <property type="match status" value="1"/>
</dbReference>
<dbReference type="InterPro" id="IPR018834">
    <property type="entry name" value="DNA/RNA-bd_Est1-type"/>
</dbReference>
<feature type="compositionally biased region" description="Polar residues" evidence="1">
    <location>
        <begin position="1072"/>
        <end position="1086"/>
    </location>
</feature>
<dbReference type="Pfam" id="PF10374">
    <property type="entry name" value="EST1"/>
    <property type="match status" value="1"/>
</dbReference>
<dbReference type="InterPro" id="IPR019458">
    <property type="entry name" value="Est1-like_N"/>
</dbReference>
<feature type="domain" description="DNA/RNA-binding" evidence="2">
    <location>
        <begin position="224"/>
        <end position="287"/>
    </location>
</feature>
<dbReference type="PANTHER" id="PTHR15696:SF36">
    <property type="entry name" value="NONSENSE-MEDIATED MRNA DECAY FACTOR"/>
    <property type="match status" value="1"/>
</dbReference>
<feature type="region of interest" description="Disordered" evidence="1">
    <location>
        <begin position="1123"/>
        <end position="1300"/>
    </location>
</feature>
<feature type="compositionally biased region" description="Low complexity" evidence="1">
    <location>
        <begin position="80"/>
        <end position="93"/>
    </location>
</feature>
<feature type="compositionally biased region" description="Polar residues" evidence="1">
    <location>
        <begin position="750"/>
        <end position="759"/>
    </location>
</feature>
<feature type="region of interest" description="Disordered" evidence="1">
    <location>
        <begin position="79"/>
        <end position="99"/>
    </location>
</feature>